<dbReference type="InterPro" id="IPR008984">
    <property type="entry name" value="SMAD_FHA_dom_sf"/>
</dbReference>
<dbReference type="GO" id="GO:0008017">
    <property type="term" value="F:microtubule binding"/>
    <property type="evidence" value="ECO:0007669"/>
    <property type="project" value="InterPro"/>
</dbReference>
<dbReference type="InterPro" id="IPR027417">
    <property type="entry name" value="P-loop_NTPase"/>
</dbReference>
<evidence type="ECO:0000256" key="6">
    <source>
        <dbReference type="ARBA" id="ARBA00023054"/>
    </source>
</evidence>
<feature type="binding site" evidence="9">
    <location>
        <begin position="71"/>
        <end position="78"/>
    </location>
    <ligand>
        <name>ATP</name>
        <dbReference type="ChEBI" id="CHEBI:30616"/>
    </ligand>
</feature>
<dbReference type="CDD" id="cd01365">
    <property type="entry name" value="KISc_KIF1A_KIF1B"/>
    <property type="match status" value="1"/>
</dbReference>
<evidence type="ECO:0000256" key="2">
    <source>
        <dbReference type="ARBA" id="ARBA00022490"/>
    </source>
</evidence>
<dbReference type="AlphaFoldDB" id="A0AAV8YFW9"/>
<dbReference type="GO" id="GO:0007018">
    <property type="term" value="P:microtubule-based movement"/>
    <property type="evidence" value="ECO:0007669"/>
    <property type="project" value="InterPro"/>
</dbReference>
<gene>
    <name evidence="13" type="ORF">NQ318_021189</name>
</gene>
<dbReference type="EMBL" id="JAPWTK010000102">
    <property type="protein sequence ID" value="KAJ8950329.1"/>
    <property type="molecule type" value="Genomic_DNA"/>
</dbReference>
<dbReference type="Proteomes" id="UP001162162">
    <property type="component" value="Unassembled WGS sequence"/>
</dbReference>
<dbReference type="SUPFAM" id="SSF52540">
    <property type="entry name" value="P-loop containing nucleoside triphosphate hydrolases"/>
    <property type="match status" value="1"/>
</dbReference>
<dbReference type="InterPro" id="IPR019821">
    <property type="entry name" value="Kinesin_motor_CS"/>
</dbReference>
<dbReference type="PRINTS" id="PR00380">
    <property type="entry name" value="KINESINHEAVY"/>
</dbReference>
<dbReference type="CDD" id="cd22706">
    <property type="entry name" value="FHA_KIF13"/>
    <property type="match status" value="1"/>
</dbReference>
<keyword evidence="3 10" id="KW-0493">Microtubule</keyword>
<evidence type="ECO:0000313" key="14">
    <source>
        <dbReference type="Proteomes" id="UP001162162"/>
    </source>
</evidence>
<dbReference type="FunFam" id="3.40.850.10:FF:000042">
    <property type="entry name" value="Kinesin family member 14"/>
    <property type="match status" value="1"/>
</dbReference>
<evidence type="ECO:0000256" key="7">
    <source>
        <dbReference type="ARBA" id="ARBA00023175"/>
    </source>
</evidence>
<dbReference type="GO" id="GO:0005524">
    <property type="term" value="F:ATP binding"/>
    <property type="evidence" value="ECO:0007669"/>
    <property type="project" value="UniProtKB-UniRule"/>
</dbReference>
<evidence type="ECO:0000256" key="3">
    <source>
        <dbReference type="ARBA" id="ARBA00022701"/>
    </source>
</evidence>
<keyword evidence="14" id="KW-1185">Reference proteome</keyword>
<keyword evidence="5 9" id="KW-0067">ATP-binding</keyword>
<feature type="domain" description="Kinesin motor" evidence="12">
    <location>
        <begin position="1"/>
        <end position="327"/>
    </location>
</feature>
<dbReference type="InterPro" id="IPR036961">
    <property type="entry name" value="Kinesin_motor_dom_sf"/>
</dbReference>
<dbReference type="Gene3D" id="2.60.200.20">
    <property type="match status" value="1"/>
</dbReference>
<evidence type="ECO:0000256" key="5">
    <source>
        <dbReference type="ARBA" id="ARBA00022840"/>
    </source>
</evidence>
<dbReference type="Pfam" id="PF00498">
    <property type="entry name" value="FHA"/>
    <property type="match status" value="1"/>
</dbReference>
<dbReference type="InterPro" id="IPR001752">
    <property type="entry name" value="Kinesin_motor_dom"/>
</dbReference>
<comment type="caution">
    <text evidence="13">The sequence shown here is derived from an EMBL/GenBank/DDBJ whole genome shotgun (WGS) entry which is preliminary data.</text>
</comment>
<evidence type="ECO:0000256" key="11">
    <source>
        <dbReference type="SAM" id="Coils"/>
    </source>
</evidence>
<dbReference type="SMART" id="SM00129">
    <property type="entry name" value="KISc"/>
    <property type="match status" value="1"/>
</dbReference>
<dbReference type="GO" id="GO:0003777">
    <property type="term" value="F:microtubule motor activity"/>
    <property type="evidence" value="ECO:0007669"/>
    <property type="project" value="InterPro"/>
</dbReference>
<protein>
    <recommendedName>
        <fullName evidence="10">Kinesin-like protein</fullName>
    </recommendedName>
</protein>
<dbReference type="Pfam" id="PF16183">
    <property type="entry name" value="Kinesin_assoc"/>
    <property type="match status" value="2"/>
</dbReference>
<proteinExistence type="inferred from homology"/>
<dbReference type="PROSITE" id="PS50067">
    <property type="entry name" value="KINESIN_MOTOR_2"/>
    <property type="match status" value="1"/>
</dbReference>
<accession>A0AAV8YFW9</accession>
<dbReference type="FunFam" id="2.60.200.20:FF:000002">
    <property type="entry name" value="Kinesin family member 13A"/>
    <property type="match status" value="1"/>
</dbReference>
<dbReference type="InterPro" id="IPR000253">
    <property type="entry name" value="FHA_dom"/>
</dbReference>
<evidence type="ECO:0000256" key="8">
    <source>
        <dbReference type="ARBA" id="ARBA00023212"/>
    </source>
</evidence>
<dbReference type="SUPFAM" id="SSF49879">
    <property type="entry name" value="SMAD/FHA domain"/>
    <property type="match status" value="1"/>
</dbReference>
<evidence type="ECO:0000256" key="10">
    <source>
        <dbReference type="RuleBase" id="RU000394"/>
    </source>
</evidence>
<keyword evidence="7 9" id="KW-0505">Motor protein</keyword>
<name>A0AAV8YFW9_9CUCU</name>
<dbReference type="Gene3D" id="6.10.250.2520">
    <property type="match status" value="1"/>
</dbReference>
<keyword evidence="4 9" id="KW-0547">Nucleotide-binding</keyword>
<dbReference type="PROSITE" id="PS00411">
    <property type="entry name" value="KINESIN_MOTOR_1"/>
    <property type="match status" value="1"/>
</dbReference>
<dbReference type="Pfam" id="PF00225">
    <property type="entry name" value="Kinesin"/>
    <property type="match status" value="1"/>
</dbReference>
<dbReference type="Gene3D" id="3.40.850.10">
    <property type="entry name" value="Kinesin motor domain"/>
    <property type="match status" value="1"/>
</dbReference>
<comment type="subcellular location">
    <subcellularLocation>
        <location evidence="1">Cytoplasm</location>
        <location evidence="1">Cytoskeleton</location>
    </subcellularLocation>
</comment>
<dbReference type="PANTHER" id="PTHR47117">
    <property type="entry name" value="STAR-RELATED LIPID TRANSFER PROTEIN 9"/>
    <property type="match status" value="1"/>
</dbReference>
<reference evidence="13" key="1">
    <citation type="journal article" date="2023" name="Insect Mol. Biol.">
        <title>Genome sequencing provides insights into the evolution of gene families encoding plant cell wall-degrading enzymes in longhorned beetles.</title>
        <authorList>
            <person name="Shin N.R."/>
            <person name="Okamura Y."/>
            <person name="Kirsch R."/>
            <person name="Pauchet Y."/>
        </authorList>
    </citation>
    <scope>NUCLEOTIDE SEQUENCE</scope>
    <source>
        <strain evidence="13">AMC_N1</strain>
    </source>
</reference>
<keyword evidence="6 11" id="KW-0175">Coiled coil</keyword>
<evidence type="ECO:0000256" key="9">
    <source>
        <dbReference type="PROSITE-ProRule" id="PRU00283"/>
    </source>
</evidence>
<dbReference type="SMART" id="SM00240">
    <property type="entry name" value="FHA"/>
    <property type="match status" value="1"/>
</dbReference>
<comment type="similarity">
    <text evidence="9 10">Belongs to the TRAFAC class myosin-kinesin ATPase superfamily. Kinesin family.</text>
</comment>
<organism evidence="13 14">
    <name type="scientific">Aromia moschata</name>
    <dbReference type="NCBI Taxonomy" id="1265417"/>
    <lineage>
        <taxon>Eukaryota</taxon>
        <taxon>Metazoa</taxon>
        <taxon>Ecdysozoa</taxon>
        <taxon>Arthropoda</taxon>
        <taxon>Hexapoda</taxon>
        <taxon>Insecta</taxon>
        <taxon>Pterygota</taxon>
        <taxon>Neoptera</taxon>
        <taxon>Endopterygota</taxon>
        <taxon>Coleoptera</taxon>
        <taxon>Polyphaga</taxon>
        <taxon>Cucujiformia</taxon>
        <taxon>Chrysomeloidea</taxon>
        <taxon>Cerambycidae</taxon>
        <taxon>Cerambycinae</taxon>
        <taxon>Callichromatini</taxon>
        <taxon>Aromia</taxon>
    </lineage>
</organism>
<dbReference type="GO" id="GO:0005874">
    <property type="term" value="C:microtubule"/>
    <property type="evidence" value="ECO:0007669"/>
    <property type="project" value="UniProtKB-KW"/>
</dbReference>
<feature type="coiled-coil region" evidence="11">
    <location>
        <begin position="571"/>
        <end position="598"/>
    </location>
</feature>
<keyword evidence="2" id="KW-0963">Cytoplasm</keyword>
<evidence type="ECO:0000256" key="1">
    <source>
        <dbReference type="ARBA" id="ARBA00004245"/>
    </source>
</evidence>
<evidence type="ECO:0000259" key="12">
    <source>
        <dbReference type="PROSITE" id="PS50067"/>
    </source>
</evidence>
<sequence>MEQQQTIIHQPTTLDKMERKQPKTFAFDHCFCSVDPAMGNFASQEVVFDCLGRDILDNAFQGYNACIFAYGQTGSGKSYTMMGSQDNKGIIPRLCDSLFGQIAEQQSSELTYKVEVSYMEIYNEKASTYIVYTTCWIHKRNKQSLKVREHNVLGPYVDGLSQLAVTSFQDIDNLMAEGNKSRTVAATNMNSESSRSHAVFTVILTQTLTDSKSGVSGEKVSRMSLVDLAGSERAVKTGAVGERLKEGSNINKSLTTLGLVISKLADQSSGKNKDKFVPYRDSVLTWLLKDNLGGNSKTVMVATISPAADNFEETLSTLRYADRAKRIVNHAVVNEDPNARIIRELTQEVEALKEMLRNATGSPVGDIQRVDIHQKLSESEKLYKEVSQTWEEKLMKTERIQNERQQALEKMGISIQDSGIKVEKNKYYLVNLNADPYLNELLVYYLKEYTVVGARSNGSGKEPDIQLSGLGIQPEHCIITIKESGLFLEPLANARSCVNGSQVFQKTQLRHGDRIVWGNHHYFRVNCPRSISTSEPQTPAQNIDYNFARDELMSNELSNDPIQAAIARLEKQHEEDKQVALEKQRIEYERQFQQLRNMVSPSTPYSPYSYDPLE</sequence>
<dbReference type="InterPro" id="IPR032405">
    <property type="entry name" value="Kinesin_assoc"/>
</dbReference>
<evidence type="ECO:0000313" key="13">
    <source>
        <dbReference type="EMBL" id="KAJ8950329.1"/>
    </source>
</evidence>
<evidence type="ECO:0000256" key="4">
    <source>
        <dbReference type="ARBA" id="ARBA00022741"/>
    </source>
</evidence>
<keyword evidence="8" id="KW-0206">Cytoskeleton</keyword>